<feature type="transmembrane region" description="Helical" evidence="6">
    <location>
        <begin position="59"/>
        <end position="77"/>
    </location>
</feature>
<keyword evidence="2 6" id="KW-0813">Transport</keyword>
<dbReference type="EMBL" id="JAGGKI010000002">
    <property type="protein sequence ID" value="MBP1891762.1"/>
    <property type="molecule type" value="Genomic_DNA"/>
</dbReference>
<evidence type="ECO:0000256" key="2">
    <source>
        <dbReference type="ARBA" id="ARBA00022448"/>
    </source>
</evidence>
<feature type="transmembrane region" description="Helical" evidence="6">
    <location>
        <begin position="313"/>
        <end position="334"/>
    </location>
</feature>
<sequence length="347" mass="39906">MNGRSKRDDEAESEGLTMKELETVQIEPKNRGASRKASTSGKSKTKWGRLWADVARDKYLYVLALPGLIFFIIFKYVPITNLVIAFQEYSPYFGVLGSPWVGFEHFIRFFSNNDFWMLLRNTLAISFLSLIFFFPAPIILALMLNEVRSSLYKRTIQSLVYIPHFLSWVLIYGLTYLMFSQSEGLVNKWFMSMNWETVDILSNPNYFWAMLTAQSIWKEVGWGTIIFLAAIAGVDPQLYEAAVMDGAGRFRRMWHVTLPAMRNVIMILLILRLGTILDTGFEQIYLMMNAPVTQVAEVFDTYVYRVGIRQGEFSYSTAIGLFKSIVGVIMVVTANRLARRYGQESLY</sequence>
<evidence type="ECO:0000313" key="9">
    <source>
        <dbReference type="EMBL" id="MBP1891762.1"/>
    </source>
</evidence>
<evidence type="ECO:0000256" key="4">
    <source>
        <dbReference type="ARBA" id="ARBA00022989"/>
    </source>
</evidence>
<organism evidence="9 10">
    <name type="scientific">Paenibacillus lactis</name>
    <dbReference type="NCBI Taxonomy" id="228574"/>
    <lineage>
        <taxon>Bacteria</taxon>
        <taxon>Bacillati</taxon>
        <taxon>Bacillota</taxon>
        <taxon>Bacilli</taxon>
        <taxon>Bacillales</taxon>
        <taxon>Paenibacillaceae</taxon>
        <taxon>Paenibacillus</taxon>
    </lineage>
</organism>
<proteinExistence type="inferred from homology"/>
<dbReference type="Gene3D" id="1.10.3720.10">
    <property type="entry name" value="MetI-like"/>
    <property type="match status" value="1"/>
</dbReference>
<evidence type="ECO:0000256" key="7">
    <source>
        <dbReference type="SAM" id="MobiDB-lite"/>
    </source>
</evidence>
<accession>A0ABS4F6A7</accession>
<feature type="domain" description="ABC transmembrane type-1" evidence="8">
    <location>
        <begin position="119"/>
        <end position="334"/>
    </location>
</feature>
<evidence type="ECO:0000256" key="6">
    <source>
        <dbReference type="RuleBase" id="RU363032"/>
    </source>
</evidence>
<keyword evidence="5 6" id="KW-0472">Membrane</keyword>
<evidence type="ECO:0000256" key="3">
    <source>
        <dbReference type="ARBA" id="ARBA00022692"/>
    </source>
</evidence>
<feature type="transmembrane region" description="Helical" evidence="6">
    <location>
        <begin position="220"/>
        <end position="239"/>
    </location>
</feature>
<reference evidence="9 10" key="1">
    <citation type="submission" date="2021-03" db="EMBL/GenBank/DDBJ databases">
        <title>Genomic Encyclopedia of Type Strains, Phase IV (KMG-IV): sequencing the most valuable type-strain genomes for metagenomic binning, comparative biology and taxonomic classification.</title>
        <authorList>
            <person name="Goeker M."/>
        </authorList>
    </citation>
    <scope>NUCLEOTIDE SEQUENCE [LARGE SCALE GENOMIC DNA]</scope>
    <source>
        <strain evidence="9 10">DSM 15596</strain>
    </source>
</reference>
<feature type="transmembrane region" description="Helical" evidence="6">
    <location>
        <begin position="159"/>
        <end position="179"/>
    </location>
</feature>
<keyword evidence="4 6" id="KW-1133">Transmembrane helix</keyword>
<dbReference type="Proteomes" id="UP000706926">
    <property type="component" value="Unassembled WGS sequence"/>
</dbReference>
<feature type="transmembrane region" description="Helical" evidence="6">
    <location>
        <begin position="123"/>
        <end position="147"/>
    </location>
</feature>
<dbReference type="SUPFAM" id="SSF161098">
    <property type="entry name" value="MetI-like"/>
    <property type="match status" value="1"/>
</dbReference>
<dbReference type="PANTHER" id="PTHR43496">
    <property type="entry name" value="PROTEIN LPLB"/>
    <property type="match status" value="1"/>
</dbReference>
<dbReference type="InterPro" id="IPR035906">
    <property type="entry name" value="MetI-like_sf"/>
</dbReference>
<gene>
    <name evidence="9" type="ORF">J2Z18_000834</name>
</gene>
<dbReference type="PANTHER" id="PTHR43496:SF1">
    <property type="entry name" value="POLYGALACTURONAN_RHAMNOGALACTURONAN TRANSPORT SYSTEM PERMEASE PROTEIN YTEP"/>
    <property type="match status" value="1"/>
</dbReference>
<keyword evidence="3 6" id="KW-0812">Transmembrane</keyword>
<comment type="subcellular location">
    <subcellularLocation>
        <location evidence="6">Cell membrane</location>
        <topology evidence="6">Multi-pass membrane protein</topology>
    </subcellularLocation>
    <subcellularLocation>
        <location evidence="1">Membrane</location>
        <topology evidence="1">Multi-pass membrane protein</topology>
    </subcellularLocation>
</comment>
<dbReference type="Pfam" id="PF00528">
    <property type="entry name" value="BPD_transp_1"/>
    <property type="match status" value="1"/>
</dbReference>
<keyword evidence="10" id="KW-1185">Reference proteome</keyword>
<dbReference type="PROSITE" id="PS50928">
    <property type="entry name" value="ABC_TM1"/>
    <property type="match status" value="1"/>
</dbReference>
<comment type="caution">
    <text evidence="9">The sequence shown here is derived from an EMBL/GenBank/DDBJ whole genome shotgun (WGS) entry which is preliminary data.</text>
</comment>
<evidence type="ECO:0000256" key="5">
    <source>
        <dbReference type="ARBA" id="ARBA00023136"/>
    </source>
</evidence>
<evidence type="ECO:0000259" key="8">
    <source>
        <dbReference type="PROSITE" id="PS50928"/>
    </source>
</evidence>
<feature type="transmembrane region" description="Helical" evidence="6">
    <location>
        <begin position="260"/>
        <end position="277"/>
    </location>
</feature>
<dbReference type="InterPro" id="IPR000515">
    <property type="entry name" value="MetI-like"/>
</dbReference>
<evidence type="ECO:0000256" key="1">
    <source>
        <dbReference type="ARBA" id="ARBA00004141"/>
    </source>
</evidence>
<name>A0ABS4F6A7_9BACL</name>
<protein>
    <submittedName>
        <fullName evidence="9">Aldouronate transport system permease protein</fullName>
    </submittedName>
</protein>
<comment type="similarity">
    <text evidence="6">Belongs to the binding-protein-dependent transport system permease family.</text>
</comment>
<dbReference type="CDD" id="cd06261">
    <property type="entry name" value="TM_PBP2"/>
    <property type="match status" value="1"/>
</dbReference>
<evidence type="ECO:0000313" key="10">
    <source>
        <dbReference type="Proteomes" id="UP000706926"/>
    </source>
</evidence>
<feature type="region of interest" description="Disordered" evidence="7">
    <location>
        <begin position="1"/>
        <end position="41"/>
    </location>
</feature>